<evidence type="ECO:0000313" key="3">
    <source>
        <dbReference type="Proteomes" id="UP001232992"/>
    </source>
</evidence>
<feature type="chain" id="PRO_5047373775" evidence="1">
    <location>
        <begin position="37"/>
        <end position="171"/>
    </location>
</feature>
<dbReference type="EMBL" id="JAQOSQ010000011">
    <property type="protein sequence ID" value="MDJ1183984.1"/>
    <property type="molecule type" value="Genomic_DNA"/>
</dbReference>
<protein>
    <submittedName>
        <fullName evidence="2">Uncharacterized protein</fullName>
    </submittedName>
</protein>
<dbReference type="Proteomes" id="UP001232992">
    <property type="component" value="Unassembled WGS sequence"/>
</dbReference>
<dbReference type="RefSeq" id="WP_283758635.1">
    <property type="nucleotide sequence ID" value="NZ_JAQOSQ010000011.1"/>
</dbReference>
<organism evidence="2 3">
    <name type="scientific">Roseofilum casamattae BLCC-M143</name>
    <dbReference type="NCBI Taxonomy" id="3022442"/>
    <lineage>
        <taxon>Bacteria</taxon>
        <taxon>Bacillati</taxon>
        <taxon>Cyanobacteriota</taxon>
        <taxon>Cyanophyceae</taxon>
        <taxon>Desertifilales</taxon>
        <taxon>Desertifilaceae</taxon>
        <taxon>Roseofilum</taxon>
        <taxon>Roseofilum casamattae</taxon>
    </lineage>
</organism>
<evidence type="ECO:0000256" key="1">
    <source>
        <dbReference type="SAM" id="SignalP"/>
    </source>
</evidence>
<reference evidence="2 3" key="1">
    <citation type="submission" date="2023-01" db="EMBL/GenBank/DDBJ databases">
        <title>Novel diversity within Roseofilum (Cyanobacteria; Desertifilaceae) from marine benthic mats with descriptions of four novel species.</title>
        <authorList>
            <person name="Wang Y."/>
            <person name="Berthold D.E."/>
            <person name="Hu J."/>
            <person name="Lefler F.W."/>
            <person name="Laughinghouse H.D. IV."/>
        </authorList>
    </citation>
    <scope>NUCLEOTIDE SEQUENCE [LARGE SCALE GENOMIC DNA]</scope>
    <source>
        <strain evidence="2 3">BLCC-M143</strain>
    </source>
</reference>
<comment type="caution">
    <text evidence="2">The sequence shown here is derived from an EMBL/GenBank/DDBJ whole genome shotgun (WGS) entry which is preliminary data.</text>
</comment>
<keyword evidence="3" id="KW-1185">Reference proteome</keyword>
<sequence>MLNLLSIRIQRLASRLVSSSRLVPCLFGLAVGLTQAAPLLAQTAPNTPGTPSSARVADGVYFYGESPKRDRIGSAYMVFEARQDRLVGAFYMPHSSFDCFYGTVTSQQLALNVINSYDRGVHPYQVALDPVAIANPTSSSFNMQPQGFHRIEAINSEEMRILNTCRQAVPN</sequence>
<keyword evidence="1" id="KW-0732">Signal</keyword>
<feature type="signal peptide" evidence="1">
    <location>
        <begin position="1"/>
        <end position="36"/>
    </location>
</feature>
<evidence type="ECO:0000313" key="2">
    <source>
        <dbReference type="EMBL" id="MDJ1183984.1"/>
    </source>
</evidence>
<gene>
    <name evidence="2" type="ORF">PMH09_12385</name>
</gene>
<proteinExistence type="predicted"/>
<name>A0ABT7BXR4_9CYAN</name>
<accession>A0ABT7BXR4</accession>